<feature type="compositionally biased region" description="Basic and acidic residues" evidence="1">
    <location>
        <begin position="74"/>
        <end position="83"/>
    </location>
</feature>
<evidence type="ECO:0000256" key="1">
    <source>
        <dbReference type="SAM" id="MobiDB-lite"/>
    </source>
</evidence>
<dbReference type="STRING" id="542762.A0A4S4EC40"/>
<dbReference type="EMBL" id="SDRB02005935">
    <property type="protein sequence ID" value="THG13334.1"/>
    <property type="molecule type" value="Genomic_DNA"/>
</dbReference>
<comment type="caution">
    <text evidence="2">The sequence shown here is derived from an EMBL/GenBank/DDBJ whole genome shotgun (WGS) entry which is preliminary data.</text>
</comment>
<protein>
    <submittedName>
        <fullName evidence="2">Uncharacterized protein</fullName>
    </submittedName>
</protein>
<dbReference type="Proteomes" id="UP000306102">
    <property type="component" value="Unassembled WGS sequence"/>
</dbReference>
<evidence type="ECO:0000313" key="2">
    <source>
        <dbReference type="EMBL" id="THG13334.1"/>
    </source>
</evidence>
<feature type="compositionally biased region" description="Polar residues" evidence="1">
    <location>
        <begin position="84"/>
        <end position="100"/>
    </location>
</feature>
<reference evidence="2 3" key="1">
    <citation type="journal article" date="2018" name="Proc. Natl. Acad. Sci. U.S.A.">
        <title>Draft genome sequence of Camellia sinensis var. sinensis provides insights into the evolution of the tea genome and tea quality.</title>
        <authorList>
            <person name="Wei C."/>
            <person name="Yang H."/>
            <person name="Wang S."/>
            <person name="Zhao J."/>
            <person name="Liu C."/>
            <person name="Gao L."/>
            <person name="Xia E."/>
            <person name="Lu Y."/>
            <person name="Tai Y."/>
            <person name="She G."/>
            <person name="Sun J."/>
            <person name="Cao H."/>
            <person name="Tong W."/>
            <person name="Gao Q."/>
            <person name="Li Y."/>
            <person name="Deng W."/>
            <person name="Jiang X."/>
            <person name="Wang W."/>
            <person name="Chen Q."/>
            <person name="Zhang S."/>
            <person name="Li H."/>
            <person name="Wu J."/>
            <person name="Wang P."/>
            <person name="Li P."/>
            <person name="Shi C."/>
            <person name="Zheng F."/>
            <person name="Jian J."/>
            <person name="Huang B."/>
            <person name="Shan D."/>
            <person name="Shi M."/>
            <person name="Fang C."/>
            <person name="Yue Y."/>
            <person name="Li F."/>
            <person name="Li D."/>
            <person name="Wei S."/>
            <person name="Han B."/>
            <person name="Jiang C."/>
            <person name="Yin Y."/>
            <person name="Xia T."/>
            <person name="Zhang Z."/>
            <person name="Bennetzen J.L."/>
            <person name="Zhao S."/>
            <person name="Wan X."/>
        </authorList>
    </citation>
    <scope>NUCLEOTIDE SEQUENCE [LARGE SCALE GENOMIC DNA]</scope>
    <source>
        <strain evidence="3">cv. Shuchazao</strain>
        <tissue evidence="2">Leaf</tissue>
    </source>
</reference>
<feature type="compositionally biased region" description="Basic and acidic residues" evidence="1">
    <location>
        <begin position="101"/>
        <end position="118"/>
    </location>
</feature>
<dbReference type="AlphaFoldDB" id="A0A4S4EC40"/>
<accession>A0A4S4EC40</accession>
<keyword evidence="3" id="KW-1185">Reference proteome</keyword>
<name>A0A4S4EC40_CAMSN</name>
<feature type="region of interest" description="Disordered" evidence="1">
    <location>
        <begin position="35"/>
        <end position="125"/>
    </location>
</feature>
<evidence type="ECO:0000313" key="3">
    <source>
        <dbReference type="Proteomes" id="UP000306102"/>
    </source>
</evidence>
<sequence length="212" mass="23238">MMTLHSTVGVICSKQKICFTFVKELTLDVENVVAPPKPKSYSVVSKASSTKEGVHVSSTNANHNSETPPSGGERIADDAHSEDSIAQSPANAQNSPSSKNFRADGSPHARETQSEHGGVESVFSGDRSVDERNWGAFDTHYDTDSGWDFSSGPIKVYEYFCIEWQSSLLCALIRDAVQLHDACEVLIHIPSIIQSFFSLVLSMRIPFPEFLV</sequence>
<organism evidence="2 3">
    <name type="scientific">Camellia sinensis var. sinensis</name>
    <name type="common">China tea</name>
    <dbReference type="NCBI Taxonomy" id="542762"/>
    <lineage>
        <taxon>Eukaryota</taxon>
        <taxon>Viridiplantae</taxon>
        <taxon>Streptophyta</taxon>
        <taxon>Embryophyta</taxon>
        <taxon>Tracheophyta</taxon>
        <taxon>Spermatophyta</taxon>
        <taxon>Magnoliopsida</taxon>
        <taxon>eudicotyledons</taxon>
        <taxon>Gunneridae</taxon>
        <taxon>Pentapetalae</taxon>
        <taxon>asterids</taxon>
        <taxon>Ericales</taxon>
        <taxon>Theaceae</taxon>
        <taxon>Camellia</taxon>
    </lineage>
</organism>
<feature type="compositionally biased region" description="Polar residues" evidence="1">
    <location>
        <begin position="42"/>
        <end position="68"/>
    </location>
</feature>
<gene>
    <name evidence="2" type="ORF">TEA_026132</name>
</gene>
<proteinExistence type="predicted"/>